<evidence type="ECO:0000313" key="1">
    <source>
        <dbReference type="EMBL" id="MBP2167433.1"/>
    </source>
</evidence>
<reference evidence="1 2" key="1">
    <citation type="submission" date="2021-03" db="EMBL/GenBank/DDBJ databases">
        <authorList>
            <person name="D'Agostino P."/>
            <person name="Huntemann M."/>
            <person name="Clum A."/>
            <person name="Spunde A."/>
            <person name="Palaniappan K."/>
            <person name="Ritter S."/>
            <person name="Mikhailova N."/>
            <person name="Chen I.-M."/>
            <person name="Stamatis D."/>
            <person name="Reddy T."/>
            <person name="O'Malley R."/>
            <person name="Daum C."/>
            <person name="Shapiro N."/>
            <person name="Ivanova N."/>
            <person name="Kyrpides N."/>
            <person name="Woyke T."/>
        </authorList>
    </citation>
    <scope>NUCLEOTIDE SEQUENCE [LARGE SCALE GENOMIC DNA]</scope>
    <source>
        <strain evidence="1 2">WS4403</strain>
    </source>
</reference>
<keyword evidence="2" id="KW-1185">Reference proteome</keyword>
<gene>
    <name evidence="1" type="ORF">J2125_000625</name>
</gene>
<organism evidence="1 2">
    <name type="scientific">Winslowiella toletana</name>
    <dbReference type="NCBI Taxonomy" id="92490"/>
    <lineage>
        <taxon>Bacteria</taxon>
        <taxon>Pseudomonadati</taxon>
        <taxon>Pseudomonadota</taxon>
        <taxon>Gammaproteobacteria</taxon>
        <taxon>Enterobacterales</taxon>
        <taxon>Erwiniaceae</taxon>
        <taxon>Winslowiella</taxon>
    </lineage>
</organism>
<accession>A0ABS4P471</accession>
<sequence>MIEFLLVPGLRDSDAGHWQSAWQQQHPHWKRITQRDWSQPDLDGWCDAISRQLPPQGSPALLIGHSFGALAALSWARRHPERVAGLVLVAPAEPLRFLVGDRILPQPLPCPSLLFASHNDPLLPYARAGFWAAAWGSTLLDIGEAGHINSEAGFGPWQWGLAQVIDFAATLCPRTLD</sequence>
<dbReference type="Gene3D" id="3.40.50.1820">
    <property type="entry name" value="alpha/beta hydrolase"/>
    <property type="match status" value="1"/>
</dbReference>
<name>A0ABS4P471_9GAMM</name>
<dbReference type="GO" id="GO:0016787">
    <property type="term" value="F:hydrolase activity"/>
    <property type="evidence" value="ECO:0007669"/>
    <property type="project" value="UniProtKB-KW"/>
</dbReference>
<dbReference type="Proteomes" id="UP001195624">
    <property type="component" value="Unassembled WGS sequence"/>
</dbReference>
<dbReference type="InterPro" id="IPR029058">
    <property type="entry name" value="AB_hydrolase_fold"/>
</dbReference>
<dbReference type="InterPro" id="IPR010662">
    <property type="entry name" value="RBBP9/YdeN"/>
</dbReference>
<dbReference type="RefSeq" id="WP_017800188.1">
    <property type="nucleotide sequence ID" value="NZ_JAGGMQ010000001.1"/>
</dbReference>
<evidence type="ECO:0000313" key="2">
    <source>
        <dbReference type="Proteomes" id="UP001195624"/>
    </source>
</evidence>
<protein>
    <submittedName>
        <fullName evidence="1">Alpha/beta hydrolase family esterase</fullName>
    </submittedName>
</protein>
<reference evidence="2" key="2">
    <citation type="submission" date="2023-07" db="EMBL/GenBank/DDBJ databases">
        <title>Genome mining of underrepresented organisms for secondary metabolites.</title>
        <authorList>
            <person name="D'Agostino P.M."/>
        </authorList>
    </citation>
    <scope>NUCLEOTIDE SEQUENCE [LARGE SCALE GENOMIC DNA]</scope>
    <source>
        <strain evidence="2">WS4403</strain>
    </source>
</reference>
<dbReference type="Pfam" id="PF06821">
    <property type="entry name" value="Ser_hydrolase"/>
    <property type="match status" value="1"/>
</dbReference>
<keyword evidence="1" id="KW-0378">Hydrolase</keyword>
<proteinExistence type="predicted"/>
<comment type="caution">
    <text evidence="1">The sequence shown here is derived from an EMBL/GenBank/DDBJ whole genome shotgun (WGS) entry which is preliminary data.</text>
</comment>
<dbReference type="SUPFAM" id="SSF53474">
    <property type="entry name" value="alpha/beta-Hydrolases"/>
    <property type="match status" value="1"/>
</dbReference>
<dbReference type="EMBL" id="JAGGMQ010000001">
    <property type="protein sequence ID" value="MBP2167433.1"/>
    <property type="molecule type" value="Genomic_DNA"/>
</dbReference>